<keyword evidence="6" id="KW-0547">Nucleotide-binding</keyword>
<dbReference type="InterPro" id="IPR006195">
    <property type="entry name" value="aa-tRNA-synth_II"/>
</dbReference>
<evidence type="ECO:0000256" key="9">
    <source>
        <dbReference type="ARBA" id="ARBA00022917"/>
    </source>
</evidence>
<dbReference type="InterPro" id="IPR033728">
    <property type="entry name" value="ThrRS_core"/>
</dbReference>
<keyword evidence="5" id="KW-0479">Metal-binding</keyword>
<dbReference type="Gene3D" id="3.30.980.10">
    <property type="entry name" value="Threonyl-trna Synthetase, Chain A, domain 2"/>
    <property type="match status" value="1"/>
</dbReference>
<evidence type="ECO:0000256" key="2">
    <source>
        <dbReference type="ARBA" id="ARBA00008226"/>
    </source>
</evidence>
<sequence>MQRPLPANVETLSLVRFDTDSELAKQVFWHSSAHVMGAALEKVYGDDLLLCDGPPLSDGGFFYEFLLLNNSGVERLDRRSYTERIHDLCGTPEALKSLRFLTPADLAAVKKAASKIVNEKHAFERLEVSYEFACDLFLDNPFKLHFLDRARQNQHSTSGSTGSDKTVSLYRCGEMIDLCRGPHVPVTTMLQGMSFDKVSSAHWVGHLDDSSQNSPVLNRVYGISFPSTQLLKDHQTSVQAAAKRDHRVIGKEQKLFMMHPWAPGSGFILPHGQRMVNRIMDAIRSKYAEFGFDEVSTPLMYNKKLWEMSGHWENYRDDMFVISSAQKAAIEGNGTCCNGDHHHEGEPEFGLKPMNCPGHCLIFASDQRSYRDLPIRYADFSPLHRNEVAGALSGLTRVRKFHQDDGHIFCTHEQIASEMASCLEFIDGMYKIFHFTSYELVLSTRPENFIGSVEDWDRAENALKAILDNSGKRWTVNEGDGAFYGPKIDVRVRDALRRKHQTATIQLDFQLPQRFDLKYTGSDGQTHRPVMIHRAVLGSIERMLAVLIEHWGGQWPFWVNPRQAVVIPVTASDKAPEITKYAQHVQEVLAGSSDKNPGHRFFVDLDTSGSWLNRAVRDAQVAKYGFILVVGEKEVENGTVDVRQRQGGKRIGSMTVAQVRQMFEELVDIYQ</sequence>
<evidence type="ECO:0000256" key="6">
    <source>
        <dbReference type="ARBA" id="ARBA00022741"/>
    </source>
</evidence>
<dbReference type="GO" id="GO:0006435">
    <property type="term" value="P:threonyl-tRNA aminoacylation"/>
    <property type="evidence" value="ECO:0007669"/>
    <property type="project" value="InterPro"/>
</dbReference>
<evidence type="ECO:0000313" key="16">
    <source>
        <dbReference type="EMBL" id="ORX66379.1"/>
    </source>
</evidence>
<evidence type="ECO:0000256" key="11">
    <source>
        <dbReference type="ARBA" id="ARBA00023128"/>
    </source>
</evidence>
<evidence type="ECO:0000256" key="12">
    <source>
        <dbReference type="ARBA" id="ARBA00023146"/>
    </source>
</evidence>
<dbReference type="InterPro" id="IPR047246">
    <property type="entry name" value="ThrRS_anticodon"/>
</dbReference>
<dbReference type="GO" id="GO:0005524">
    <property type="term" value="F:ATP binding"/>
    <property type="evidence" value="ECO:0007669"/>
    <property type="project" value="UniProtKB-KW"/>
</dbReference>
<dbReference type="PANTHER" id="PTHR11451">
    <property type="entry name" value="THREONINE-TRNA LIGASE"/>
    <property type="match status" value="1"/>
</dbReference>
<dbReference type="RefSeq" id="XP_040740389.1">
    <property type="nucleotide sequence ID" value="XM_040891996.1"/>
</dbReference>
<gene>
    <name evidence="16" type="ORF">DL89DRAFT_70700</name>
</gene>
<evidence type="ECO:0000256" key="5">
    <source>
        <dbReference type="ARBA" id="ARBA00022723"/>
    </source>
</evidence>
<keyword evidence="12 16" id="KW-0030">Aminoacyl-tRNA synthetase</keyword>
<dbReference type="GeneID" id="63808644"/>
<evidence type="ECO:0000256" key="13">
    <source>
        <dbReference type="ARBA" id="ARBA00031900"/>
    </source>
</evidence>
<dbReference type="GO" id="GO:0046872">
    <property type="term" value="F:metal ion binding"/>
    <property type="evidence" value="ECO:0007669"/>
    <property type="project" value="UniProtKB-KW"/>
</dbReference>
<evidence type="ECO:0000256" key="10">
    <source>
        <dbReference type="ARBA" id="ARBA00022946"/>
    </source>
</evidence>
<dbReference type="FunFam" id="3.30.930.10:FF:000039">
    <property type="entry name" value="Threonyl-tRNA synthetase, mitochondrial"/>
    <property type="match status" value="1"/>
</dbReference>
<dbReference type="PRINTS" id="PR01047">
    <property type="entry name" value="TRNASYNTHTHR"/>
</dbReference>
<dbReference type="Gene3D" id="3.30.930.10">
    <property type="entry name" value="Bira Bifunctional Protein, Domain 2"/>
    <property type="match status" value="1"/>
</dbReference>
<evidence type="ECO:0000256" key="4">
    <source>
        <dbReference type="ARBA" id="ARBA00022598"/>
    </source>
</evidence>
<dbReference type="CDD" id="cd00771">
    <property type="entry name" value="ThrRS_core"/>
    <property type="match status" value="1"/>
</dbReference>
<keyword evidence="7" id="KW-0862">Zinc</keyword>
<dbReference type="EMBL" id="MCFD01000016">
    <property type="protein sequence ID" value="ORX66379.1"/>
    <property type="molecule type" value="Genomic_DNA"/>
</dbReference>
<dbReference type="InterPro" id="IPR002314">
    <property type="entry name" value="aa-tRNA-synt_IIb"/>
</dbReference>
<comment type="similarity">
    <text evidence="2">Belongs to the class-II aminoacyl-tRNA synthetase family.</text>
</comment>
<reference evidence="16 17" key="1">
    <citation type="submission" date="2016-07" db="EMBL/GenBank/DDBJ databases">
        <title>Pervasive Adenine N6-methylation of Active Genes in Fungi.</title>
        <authorList>
            <consortium name="DOE Joint Genome Institute"/>
            <person name="Mondo S.J."/>
            <person name="Dannebaum R.O."/>
            <person name="Kuo R.C."/>
            <person name="Labutti K."/>
            <person name="Haridas S."/>
            <person name="Kuo A."/>
            <person name="Salamov A."/>
            <person name="Ahrendt S.R."/>
            <person name="Lipzen A."/>
            <person name="Sullivan W."/>
            <person name="Andreopoulos W.B."/>
            <person name="Clum A."/>
            <person name="Lindquist E."/>
            <person name="Daum C."/>
            <person name="Ramamoorthy G.K."/>
            <person name="Gryganskyi A."/>
            <person name="Culley D."/>
            <person name="Magnuson J.K."/>
            <person name="James T.Y."/>
            <person name="O'Malley M.A."/>
            <person name="Stajich J.E."/>
            <person name="Spatafora J.W."/>
            <person name="Visel A."/>
            <person name="Grigoriev I.V."/>
        </authorList>
    </citation>
    <scope>NUCLEOTIDE SEQUENCE [LARGE SCALE GENOMIC DNA]</scope>
    <source>
        <strain evidence="16 17">ATCC 12442</strain>
    </source>
</reference>
<dbReference type="PANTHER" id="PTHR11451:SF44">
    <property type="entry name" value="THREONINE--TRNA LIGASE, CHLOROPLASTIC_MITOCHONDRIAL 2"/>
    <property type="match status" value="1"/>
</dbReference>
<dbReference type="OrthoDB" id="5423599at2759"/>
<dbReference type="Gene3D" id="3.40.50.800">
    <property type="entry name" value="Anticodon-binding domain"/>
    <property type="match status" value="1"/>
</dbReference>
<evidence type="ECO:0000256" key="1">
    <source>
        <dbReference type="ARBA" id="ARBA00004305"/>
    </source>
</evidence>
<evidence type="ECO:0000313" key="17">
    <source>
        <dbReference type="Proteomes" id="UP000193922"/>
    </source>
</evidence>
<dbReference type="Proteomes" id="UP000193922">
    <property type="component" value="Unassembled WGS sequence"/>
</dbReference>
<dbReference type="InterPro" id="IPR012947">
    <property type="entry name" value="tRNA_SAD"/>
</dbReference>
<name>A0A1Y1VYN6_9FUNG</name>
<dbReference type="CDD" id="cd00860">
    <property type="entry name" value="ThrRS_anticodon"/>
    <property type="match status" value="1"/>
</dbReference>
<evidence type="ECO:0000256" key="14">
    <source>
        <dbReference type="ARBA" id="ARBA00049515"/>
    </source>
</evidence>
<keyword evidence="11" id="KW-0496">Mitochondrion</keyword>
<dbReference type="Pfam" id="PF03129">
    <property type="entry name" value="HGTP_anticodon"/>
    <property type="match status" value="1"/>
</dbReference>
<proteinExistence type="inferred from homology"/>
<keyword evidence="9" id="KW-0648">Protein biosynthesis</keyword>
<dbReference type="SUPFAM" id="SSF55681">
    <property type="entry name" value="Class II aaRS and biotin synthetases"/>
    <property type="match status" value="1"/>
</dbReference>
<dbReference type="GO" id="GO:0005759">
    <property type="term" value="C:mitochondrial matrix"/>
    <property type="evidence" value="ECO:0007669"/>
    <property type="project" value="UniProtKB-SubCell"/>
</dbReference>
<comment type="catalytic activity">
    <reaction evidence="14">
        <text>tRNA(Thr) + L-threonine + ATP = L-threonyl-tRNA(Thr) + AMP + diphosphate + H(+)</text>
        <dbReference type="Rhea" id="RHEA:24624"/>
        <dbReference type="Rhea" id="RHEA-COMP:9670"/>
        <dbReference type="Rhea" id="RHEA-COMP:9704"/>
        <dbReference type="ChEBI" id="CHEBI:15378"/>
        <dbReference type="ChEBI" id="CHEBI:30616"/>
        <dbReference type="ChEBI" id="CHEBI:33019"/>
        <dbReference type="ChEBI" id="CHEBI:57926"/>
        <dbReference type="ChEBI" id="CHEBI:78442"/>
        <dbReference type="ChEBI" id="CHEBI:78534"/>
        <dbReference type="ChEBI" id="CHEBI:456215"/>
        <dbReference type="EC" id="6.1.1.3"/>
    </reaction>
</comment>
<dbReference type="NCBIfam" id="TIGR00418">
    <property type="entry name" value="thrS"/>
    <property type="match status" value="1"/>
</dbReference>
<dbReference type="SUPFAM" id="SSF55186">
    <property type="entry name" value="ThrRS/AlaRS common domain"/>
    <property type="match status" value="1"/>
</dbReference>
<dbReference type="GO" id="GO:0004829">
    <property type="term" value="F:threonine-tRNA ligase activity"/>
    <property type="evidence" value="ECO:0007669"/>
    <property type="project" value="UniProtKB-EC"/>
</dbReference>
<dbReference type="AlphaFoldDB" id="A0A1Y1VYN6"/>
<evidence type="ECO:0000256" key="3">
    <source>
        <dbReference type="ARBA" id="ARBA00013163"/>
    </source>
</evidence>
<organism evidence="16 17">
    <name type="scientific">Linderina pennispora</name>
    <dbReference type="NCBI Taxonomy" id="61395"/>
    <lineage>
        <taxon>Eukaryota</taxon>
        <taxon>Fungi</taxon>
        <taxon>Fungi incertae sedis</taxon>
        <taxon>Zoopagomycota</taxon>
        <taxon>Kickxellomycotina</taxon>
        <taxon>Kickxellomycetes</taxon>
        <taxon>Kickxellales</taxon>
        <taxon>Kickxellaceae</taxon>
        <taxon>Linderina</taxon>
    </lineage>
</organism>
<accession>A0A1Y1VYN6</accession>
<dbReference type="HAMAP" id="MF_00184">
    <property type="entry name" value="Thr_tRNA_synth"/>
    <property type="match status" value="1"/>
</dbReference>
<keyword evidence="10" id="KW-0809">Transit peptide</keyword>
<dbReference type="STRING" id="61395.A0A1Y1VYN6"/>
<dbReference type="SMART" id="SM00863">
    <property type="entry name" value="tRNA_SAD"/>
    <property type="match status" value="1"/>
</dbReference>
<comment type="caution">
    <text evidence="16">The sequence shown here is derived from an EMBL/GenBank/DDBJ whole genome shotgun (WGS) entry which is preliminary data.</text>
</comment>
<protein>
    <recommendedName>
        <fullName evidence="3">threonine--tRNA ligase</fullName>
        <ecNumber evidence="3">6.1.1.3</ecNumber>
    </recommendedName>
    <alternativeName>
        <fullName evidence="13">Threonyl-tRNA synthetase</fullName>
    </alternativeName>
</protein>
<dbReference type="InterPro" id="IPR004154">
    <property type="entry name" value="Anticodon-bd"/>
</dbReference>
<evidence type="ECO:0000256" key="8">
    <source>
        <dbReference type="ARBA" id="ARBA00022840"/>
    </source>
</evidence>
<dbReference type="InterPro" id="IPR045864">
    <property type="entry name" value="aa-tRNA-synth_II/BPL/LPL"/>
</dbReference>
<dbReference type="InterPro" id="IPR002320">
    <property type="entry name" value="Thr-tRNA-ligase_IIa"/>
</dbReference>
<dbReference type="SUPFAM" id="SSF52954">
    <property type="entry name" value="Class II aaRS ABD-related"/>
    <property type="match status" value="1"/>
</dbReference>
<dbReference type="Pfam" id="PF00587">
    <property type="entry name" value="tRNA-synt_2b"/>
    <property type="match status" value="1"/>
</dbReference>
<keyword evidence="4" id="KW-0436">Ligase</keyword>
<feature type="domain" description="Aminoacyl-transfer RNA synthetases class-II family profile" evidence="15">
    <location>
        <begin position="270"/>
        <end position="568"/>
    </location>
</feature>
<dbReference type="InterPro" id="IPR018163">
    <property type="entry name" value="Thr/Ala-tRNA-synth_IIc_edit"/>
</dbReference>
<comment type="subcellular location">
    <subcellularLocation>
        <location evidence="1">Mitochondrion matrix</location>
    </subcellularLocation>
</comment>
<dbReference type="PROSITE" id="PS50862">
    <property type="entry name" value="AA_TRNA_LIGASE_II"/>
    <property type="match status" value="1"/>
</dbReference>
<keyword evidence="8" id="KW-0067">ATP-binding</keyword>
<dbReference type="InterPro" id="IPR036621">
    <property type="entry name" value="Anticodon-bd_dom_sf"/>
</dbReference>
<dbReference type="EC" id="6.1.1.3" evidence="3"/>
<evidence type="ECO:0000259" key="15">
    <source>
        <dbReference type="PROSITE" id="PS50862"/>
    </source>
</evidence>
<keyword evidence="17" id="KW-1185">Reference proteome</keyword>
<evidence type="ECO:0000256" key="7">
    <source>
        <dbReference type="ARBA" id="ARBA00022833"/>
    </source>
</evidence>